<feature type="chain" id="PRO_5024464377" description="Outer membrane protein beta-barrel domain-containing protein" evidence="2">
    <location>
        <begin position="28"/>
        <end position="231"/>
    </location>
</feature>
<dbReference type="Gene3D" id="2.40.160.20">
    <property type="match status" value="1"/>
</dbReference>
<dbReference type="PROSITE" id="PS51257">
    <property type="entry name" value="PROKAR_LIPOPROTEIN"/>
    <property type="match status" value="1"/>
</dbReference>
<organism evidence="4 5">
    <name type="scientific">Desulfosarcina widdelii</name>
    <dbReference type="NCBI Taxonomy" id="947919"/>
    <lineage>
        <taxon>Bacteria</taxon>
        <taxon>Pseudomonadati</taxon>
        <taxon>Thermodesulfobacteriota</taxon>
        <taxon>Desulfobacteria</taxon>
        <taxon>Desulfobacterales</taxon>
        <taxon>Desulfosarcinaceae</taxon>
        <taxon>Desulfosarcina</taxon>
    </lineage>
</organism>
<dbReference type="InterPro" id="IPR011250">
    <property type="entry name" value="OMP/PagP_B-barrel"/>
</dbReference>
<dbReference type="RefSeq" id="WP_155307174.1">
    <property type="nucleotide sequence ID" value="NZ_AP021875.1"/>
</dbReference>
<dbReference type="Pfam" id="PF13505">
    <property type="entry name" value="OMP_b-brl"/>
    <property type="match status" value="1"/>
</dbReference>
<name>A0A5K7ZBT0_9BACT</name>
<proteinExistence type="predicted"/>
<dbReference type="Proteomes" id="UP000427769">
    <property type="component" value="Chromosome"/>
</dbReference>
<reference evidence="4 5" key="1">
    <citation type="submission" date="2019-11" db="EMBL/GenBank/DDBJ databases">
        <title>Comparative genomics of hydrocarbon-degrading Desulfosarcina strains.</title>
        <authorList>
            <person name="Watanabe M."/>
            <person name="Kojima H."/>
            <person name="Fukui M."/>
        </authorList>
    </citation>
    <scope>NUCLEOTIDE SEQUENCE [LARGE SCALE GENOMIC DNA]</scope>
    <source>
        <strain evidence="4 5">PP31</strain>
    </source>
</reference>
<keyword evidence="5" id="KW-1185">Reference proteome</keyword>
<gene>
    <name evidence="4" type="ORF">DSCW_59750</name>
</gene>
<dbReference type="OrthoDB" id="6077429at2"/>
<dbReference type="InterPro" id="IPR027385">
    <property type="entry name" value="Beta-barrel_OMP"/>
</dbReference>
<evidence type="ECO:0000256" key="2">
    <source>
        <dbReference type="SAM" id="SignalP"/>
    </source>
</evidence>
<keyword evidence="1 2" id="KW-0732">Signal</keyword>
<dbReference type="SUPFAM" id="SSF56925">
    <property type="entry name" value="OMPA-like"/>
    <property type="match status" value="1"/>
</dbReference>
<evidence type="ECO:0000313" key="4">
    <source>
        <dbReference type="EMBL" id="BBO78558.1"/>
    </source>
</evidence>
<feature type="signal peptide" evidence="2">
    <location>
        <begin position="1"/>
        <end position="27"/>
    </location>
</feature>
<accession>A0A5K7ZBT0</accession>
<feature type="domain" description="Outer membrane protein beta-barrel" evidence="3">
    <location>
        <begin position="60"/>
        <end position="217"/>
    </location>
</feature>
<evidence type="ECO:0000313" key="5">
    <source>
        <dbReference type="Proteomes" id="UP000427769"/>
    </source>
</evidence>
<dbReference type="EMBL" id="AP021875">
    <property type="protein sequence ID" value="BBO78558.1"/>
    <property type="molecule type" value="Genomic_DNA"/>
</dbReference>
<evidence type="ECO:0000259" key="3">
    <source>
        <dbReference type="Pfam" id="PF13505"/>
    </source>
</evidence>
<evidence type="ECO:0000256" key="1">
    <source>
        <dbReference type="ARBA" id="ARBA00022729"/>
    </source>
</evidence>
<dbReference type="AlphaFoldDB" id="A0A5K7ZBT0"/>
<dbReference type="KEGG" id="dwd:DSCW_59750"/>
<sequence length="231" mass="26136">MNTTKKILVFVCVMITACCSIPLAVGAEEGTLRKADRGGSWDFMLPITYATETTVDGGSGSRADINDDFGIGFGAGYNFNNHFQLGGYFNWNSRSYDATVVRNDGSSYQYGNSLDVTTIAMNGTYYILDKNFTPFISAMLGYTWVDTNIQNGPPEGYCWWDPWWGYVCDYYVPTKTQSNWSYGGGLGVRYDFNQRFSMQCSYNKSWIDLDSGGTTDFDVWRMDFILRMLNF</sequence>
<protein>
    <recommendedName>
        <fullName evidence="3">Outer membrane protein beta-barrel domain-containing protein</fullName>
    </recommendedName>
</protein>